<evidence type="ECO:0000256" key="1">
    <source>
        <dbReference type="ARBA" id="ARBA00001946"/>
    </source>
</evidence>
<keyword evidence="6" id="KW-0028">Amino-acid biosynthesis</keyword>
<feature type="active site" description="Proton donor" evidence="14">
    <location>
        <position position="15"/>
    </location>
</feature>
<keyword evidence="7" id="KW-0479">Metal-binding</keyword>
<dbReference type="SFLD" id="SFLDG01136">
    <property type="entry name" value="C1.6:_Phosphoserine_Phosphatas"/>
    <property type="match status" value="1"/>
</dbReference>
<comment type="cofactor">
    <cofactor evidence="1">
        <name>Mg(2+)</name>
        <dbReference type="ChEBI" id="CHEBI:18420"/>
    </cofactor>
</comment>
<dbReference type="PANTHER" id="PTHR43344:SF2">
    <property type="entry name" value="PHOSPHOSERINE PHOSPHATASE"/>
    <property type="match status" value="1"/>
</dbReference>
<feature type="active site" description="Nucleophile" evidence="14">
    <location>
        <position position="13"/>
    </location>
</feature>
<dbReference type="UniPathway" id="UPA00135">
    <property type="reaction ID" value="UER00198"/>
</dbReference>
<dbReference type="Proteomes" id="UP000288127">
    <property type="component" value="Unassembled WGS sequence"/>
</dbReference>
<evidence type="ECO:0000256" key="5">
    <source>
        <dbReference type="ARBA" id="ARBA00015196"/>
    </source>
</evidence>
<dbReference type="InterPro" id="IPR004469">
    <property type="entry name" value="PSP"/>
</dbReference>
<dbReference type="SFLD" id="SFLDS00003">
    <property type="entry name" value="Haloacid_Dehalogenase"/>
    <property type="match status" value="1"/>
</dbReference>
<dbReference type="EC" id="3.1.3.3" evidence="4"/>
<dbReference type="NCBIfam" id="TIGR00338">
    <property type="entry name" value="serB"/>
    <property type="match status" value="1"/>
</dbReference>
<evidence type="ECO:0000313" key="16">
    <source>
        <dbReference type="Proteomes" id="UP000288127"/>
    </source>
</evidence>
<dbReference type="RefSeq" id="WP_126760480.1">
    <property type="nucleotide sequence ID" value="NZ_CP085233.1"/>
</dbReference>
<evidence type="ECO:0000256" key="13">
    <source>
        <dbReference type="ARBA" id="ARBA00048523"/>
    </source>
</evidence>
<dbReference type="InterPro" id="IPR023214">
    <property type="entry name" value="HAD_sf"/>
</dbReference>
<accession>A0A432YAJ1</accession>
<comment type="pathway">
    <text evidence="2">Amino-acid biosynthesis; L-serine biosynthesis; L-serine from 3-phospho-D-glycerate: step 3/3.</text>
</comment>
<dbReference type="Gene3D" id="3.40.50.1000">
    <property type="entry name" value="HAD superfamily/HAD-like"/>
    <property type="match status" value="1"/>
</dbReference>
<dbReference type="SFLD" id="SFLDF00029">
    <property type="entry name" value="phosphoserine_phosphatase"/>
    <property type="match status" value="1"/>
</dbReference>
<comment type="catalytic activity">
    <reaction evidence="12">
        <text>O-phospho-L-serine + H2O = L-serine + phosphate</text>
        <dbReference type="Rhea" id="RHEA:21208"/>
        <dbReference type="ChEBI" id="CHEBI:15377"/>
        <dbReference type="ChEBI" id="CHEBI:33384"/>
        <dbReference type="ChEBI" id="CHEBI:43474"/>
        <dbReference type="ChEBI" id="CHEBI:57524"/>
        <dbReference type="EC" id="3.1.3.3"/>
    </reaction>
</comment>
<evidence type="ECO:0000256" key="12">
    <source>
        <dbReference type="ARBA" id="ARBA00048138"/>
    </source>
</evidence>
<dbReference type="CDD" id="cd07500">
    <property type="entry name" value="HAD_PSP"/>
    <property type="match status" value="1"/>
</dbReference>
<keyword evidence="10" id="KW-0718">Serine biosynthesis</keyword>
<evidence type="ECO:0000256" key="9">
    <source>
        <dbReference type="ARBA" id="ARBA00022842"/>
    </source>
</evidence>
<dbReference type="OrthoDB" id="9792539at2"/>
<keyword evidence="8" id="KW-0378">Hydrolase</keyword>
<organism evidence="15 16">
    <name type="scientific">Pseudidiomarina marina</name>
    <dbReference type="NCBI Taxonomy" id="502366"/>
    <lineage>
        <taxon>Bacteria</taxon>
        <taxon>Pseudomonadati</taxon>
        <taxon>Pseudomonadota</taxon>
        <taxon>Gammaproteobacteria</taxon>
        <taxon>Alteromonadales</taxon>
        <taxon>Idiomarinaceae</taxon>
        <taxon>Pseudidiomarina</taxon>
    </lineage>
</organism>
<dbReference type="AlphaFoldDB" id="A0A432YAJ1"/>
<dbReference type="NCBIfam" id="TIGR01488">
    <property type="entry name" value="HAD-SF-IB"/>
    <property type="match status" value="1"/>
</dbReference>
<evidence type="ECO:0000256" key="14">
    <source>
        <dbReference type="PIRSR" id="PIRSR604469-1"/>
    </source>
</evidence>
<evidence type="ECO:0000313" key="15">
    <source>
        <dbReference type="EMBL" id="RUO58000.1"/>
    </source>
</evidence>
<evidence type="ECO:0000256" key="7">
    <source>
        <dbReference type="ARBA" id="ARBA00022723"/>
    </source>
</evidence>
<keyword evidence="9" id="KW-0460">Magnesium</keyword>
<comment type="similarity">
    <text evidence="3">Belongs to the HAD-like hydrolase superfamily. SerB family.</text>
</comment>
<dbReference type="InterPro" id="IPR050582">
    <property type="entry name" value="HAD-like_SerB"/>
</dbReference>
<evidence type="ECO:0000256" key="3">
    <source>
        <dbReference type="ARBA" id="ARBA00009184"/>
    </source>
</evidence>
<evidence type="ECO:0000256" key="8">
    <source>
        <dbReference type="ARBA" id="ARBA00022801"/>
    </source>
</evidence>
<reference evidence="16" key="1">
    <citation type="journal article" date="2018" name="Front. Microbiol.">
        <title>Genome-Based Analysis Reveals the Taxonomy and Diversity of the Family Idiomarinaceae.</title>
        <authorList>
            <person name="Liu Y."/>
            <person name="Lai Q."/>
            <person name="Shao Z."/>
        </authorList>
    </citation>
    <scope>NUCLEOTIDE SEQUENCE [LARGE SCALE GENOMIC DNA]</scope>
    <source>
        <strain evidence="16">PIM1</strain>
    </source>
</reference>
<evidence type="ECO:0000256" key="11">
    <source>
        <dbReference type="ARBA" id="ARBA00031693"/>
    </source>
</evidence>
<evidence type="ECO:0000256" key="6">
    <source>
        <dbReference type="ARBA" id="ARBA00022605"/>
    </source>
</evidence>
<protein>
    <recommendedName>
        <fullName evidence="5">Phosphoserine phosphatase</fullName>
        <ecNumber evidence="4">3.1.3.3</ecNumber>
    </recommendedName>
    <alternativeName>
        <fullName evidence="11">O-phosphoserine phosphohydrolase</fullName>
    </alternativeName>
</protein>
<evidence type="ECO:0000256" key="4">
    <source>
        <dbReference type="ARBA" id="ARBA00012640"/>
    </source>
</evidence>
<dbReference type="SUPFAM" id="SSF56784">
    <property type="entry name" value="HAD-like"/>
    <property type="match status" value="1"/>
</dbReference>
<comment type="caution">
    <text evidence="15">The sequence shown here is derived from an EMBL/GenBank/DDBJ whole genome shotgun (WGS) entry which is preliminary data.</text>
</comment>
<dbReference type="FunFam" id="1.10.150.210:FF:000001">
    <property type="entry name" value="Phosphoserine phosphatase"/>
    <property type="match status" value="1"/>
</dbReference>
<evidence type="ECO:0000256" key="2">
    <source>
        <dbReference type="ARBA" id="ARBA00005135"/>
    </source>
</evidence>
<dbReference type="SFLD" id="SFLDG01137">
    <property type="entry name" value="C1.6.1:_Phosphoserine_Phosphat"/>
    <property type="match status" value="1"/>
</dbReference>
<comment type="catalytic activity">
    <reaction evidence="13">
        <text>O-phospho-D-serine + H2O = D-serine + phosphate</text>
        <dbReference type="Rhea" id="RHEA:24873"/>
        <dbReference type="ChEBI" id="CHEBI:15377"/>
        <dbReference type="ChEBI" id="CHEBI:35247"/>
        <dbReference type="ChEBI" id="CHEBI:43474"/>
        <dbReference type="ChEBI" id="CHEBI:58680"/>
        <dbReference type="EC" id="3.1.3.3"/>
    </reaction>
</comment>
<dbReference type="GO" id="GO:0005737">
    <property type="term" value="C:cytoplasm"/>
    <property type="evidence" value="ECO:0007669"/>
    <property type="project" value="TreeGrafter"/>
</dbReference>
<dbReference type="InterPro" id="IPR036412">
    <property type="entry name" value="HAD-like_sf"/>
</dbReference>
<gene>
    <name evidence="15" type="primary">serB</name>
    <name evidence="15" type="ORF">CWI76_11460</name>
</gene>
<dbReference type="EMBL" id="PIPZ01000006">
    <property type="protein sequence ID" value="RUO58000.1"/>
    <property type="molecule type" value="Genomic_DNA"/>
</dbReference>
<dbReference type="PANTHER" id="PTHR43344">
    <property type="entry name" value="PHOSPHOSERINE PHOSPHATASE"/>
    <property type="match status" value="1"/>
</dbReference>
<sequence length="220" mass="24060">MPDFSKPGLVVFDMDSTLITIECIDEIAALAGCKDTVSAITESAMRGELDFSESLRARVAALTGVTAKQLSTLFEPIPFTPGAEDLVRWLQQHHWHVGLVSGGFTWFTDKVQEQLSLRFCRANTLLWNADRLTGEVAEPIVDAKTKAECLVNWANELGIDKRQTIAIGDGANDIPMLEAANFGIAFCAKPALRNVADLCIDVPDLSAVIDYFEQQTLATK</sequence>
<dbReference type="GO" id="GO:0036424">
    <property type="term" value="F:L-phosphoserine phosphatase activity"/>
    <property type="evidence" value="ECO:0007669"/>
    <property type="project" value="InterPro"/>
</dbReference>
<dbReference type="Pfam" id="PF00702">
    <property type="entry name" value="Hydrolase"/>
    <property type="match status" value="1"/>
</dbReference>
<keyword evidence="16" id="KW-1185">Reference proteome</keyword>
<dbReference type="GO" id="GO:0000287">
    <property type="term" value="F:magnesium ion binding"/>
    <property type="evidence" value="ECO:0007669"/>
    <property type="project" value="TreeGrafter"/>
</dbReference>
<dbReference type="GO" id="GO:0006564">
    <property type="term" value="P:L-serine biosynthetic process"/>
    <property type="evidence" value="ECO:0007669"/>
    <property type="project" value="UniProtKB-KW"/>
</dbReference>
<name>A0A432YAJ1_9GAMM</name>
<proteinExistence type="inferred from homology"/>
<evidence type="ECO:0000256" key="10">
    <source>
        <dbReference type="ARBA" id="ARBA00023299"/>
    </source>
</evidence>